<organism evidence="1 2">
    <name type="scientific">Clostridium estertheticum</name>
    <dbReference type="NCBI Taxonomy" id="238834"/>
    <lineage>
        <taxon>Bacteria</taxon>
        <taxon>Bacillati</taxon>
        <taxon>Bacillota</taxon>
        <taxon>Clostridia</taxon>
        <taxon>Eubacteriales</taxon>
        <taxon>Clostridiaceae</taxon>
        <taxon>Clostridium</taxon>
    </lineage>
</organism>
<gene>
    <name evidence="1" type="ORF">E4V82_07280</name>
</gene>
<dbReference type="EMBL" id="SPSF01000016">
    <property type="protein sequence ID" value="MPQ61913.1"/>
    <property type="molecule type" value="Genomic_DNA"/>
</dbReference>
<sequence>MLCKHCEEYSLVVLLEEFILRNGNYESFQSVIDEYTLLNLDSDNEIIICEDCGKEIDVGEPYIDDFDGFKDSTFTLIAEEMMKSINSCEICGDGGDINGLKPSIKSGYYDKDDDPEEIFSEIDTASDIQSLFDEYLGNESWEEYYEDIAEYMHCPNCPNGTGIDMGEHIDNGNFDLDTSIYTDADINEFDVSFYGDDPQIVQREISEIAKELSLDELELLKNEYIKDKTYISSNPRFAKLHDAILRCFNESHFYSLSENRLIFRTRVNYEGKQFSINEMWAPPYMFVDHGRYNGVGESILYCSNNYKVLNKEVKISENMIYNYALFRINKPMNLLPINAIFGVDYNGLISEEVKDDNKRVVFREQYIISNIVSALARNIGFNGIVYVSTKDKISTNFAFFNYKKYEDISGINTFF</sequence>
<evidence type="ECO:0000313" key="2">
    <source>
        <dbReference type="Proteomes" id="UP000342249"/>
    </source>
</evidence>
<protein>
    <recommendedName>
        <fullName evidence="3">RES domain-containing protein</fullName>
    </recommendedName>
</protein>
<dbReference type="AlphaFoldDB" id="A0A5N7ILP7"/>
<comment type="caution">
    <text evidence="1">The sequence shown here is derived from an EMBL/GenBank/DDBJ whole genome shotgun (WGS) entry which is preliminary data.</text>
</comment>
<reference evidence="1 2" key="1">
    <citation type="journal article" date="2019" name="Lett. Appl. Microbiol.">
        <title>A case of 'blown pack' spoilage of vacuum-packaged pork likely associated with Clostridium estertheticum in Canada.</title>
        <authorList>
            <person name="Zhang P."/>
            <person name="Ward P."/>
            <person name="McMullen L.M."/>
            <person name="Yang X."/>
        </authorList>
    </citation>
    <scope>NUCLEOTIDE SEQUENCE [LARGE SCALE GENOMIC DNA]</scope>
    <source>
        <strain evidence="1 2">MA19</strain>
    </source>
</reference>
<accession>A0A5N7ILP7</accession>
<dbReference type="RefSeq" id="WP_152751616.1">
    <property type="nucleotide sequence ID" value="NZ_SPSE01000018.1"/>
</dbReference>
<name>A0A5N7ILP7_9CLOT</name>
<evidence type="ECO:0008006" key="3">
    <source>
        <dbReference type="Google" id="ProtNLM"/>
    </source>
</evidence>
<dbReference type="Proteomes" id="UP000342249">
    <property type="component" value="Unassembled WGS sequence"/>
</dbReference>
<proteinExistence type="predicted"/>
<evidence type="ECO:0000313" key="1">
    <source>
        <dbReference type="EMBL" id="MPQ61913.1"/>
    </source>
</evidence>